<dbReference type="EMBL" id="JAVXUP010001883">
    <property type="protein sequence ID" value="KAK3007266.1"/>
    <property type="molecule type" value="Genomic_DNA"/>
</dbReference>
<feature type="domain" description="Ubiquitin-like" evidence="1">
    <location>
        <begin position="34"/>
        <end position="116"/>
    </location>
</feature>
<dbReference type="Gene3D" id="3.10.20.90">
    <property type="entry name" value="Phosphatidylinositol 3-kinase Catalytic Subunit, Chain A, domain 1"/>
    <property type="match status" value="1"/>
</dbReference>
<comment type="caution">
    <text evidence="2">The sequence shown here is derived from an EMBL/GenBank/DDBJ whole genome shotgun (WGS) entry which is preliminary data.</text>
</comment>
<dbReference type="InterPro" id="IPR000626">
    <property type="entry name" value="Ubiquitin-like_dom"/>
</dbReference>
<evidence type="ECO:0000313" key="2">
    <source>
        <dbReference type="EMBL" id="KAK3007266.1"/>
    </source>
</evidence>
<reference evidence="2" key="1">
    <citation type="submission" date="2022-12" db="EMBL/GenBank/DDBJ databases">
        <title>Draft genome assemblies for two species of Escallonia (Escalloniales).</title>
        <authorList>
            <person name="Chanderbali A."/>
            <person name="Dervinis C."/>
            <person name="Anghel I."/>
            <person name="Soltis D."/>
            <person name="Soltis P."/>
            <person name="Zapata F."/>
        </authorList>
    </citation>
    <scope>NUCLEOTIDE SEQUENCE</scope>
    <source>
        <strain evidence="2">UCBG64.0493</strain>
        <tissue evidence="2">Leaf</tissue>
    </source>
</reference>
<sequence length="121" mass="13729">MKLIVLSLKKLYGFIVGKSKSKTILDDLKDIFDEYVSLHSLPSTSGVQDGNPVFFRINRDTKLLKVLTTFCSKKKLEYQTVQFIYNGERLNVTKTPNDLDMYNTDEIEAMVHQTGGGCTDI</sequence>
<dbReference type="InterPro" id="IPR022617">
    <property type="entry name" value="Rad60/SUMO-like_dom"/>
</dbReference>
<dbReference type="Pfam" id="PF11976">
    <property type="entry name" value="Rad60-SLD"/>
    <property type="match status" value="1"/>
</dbReference>
<dbReference type="PROSITE" id="PS50053">
    <property type="entry name" value="UBIQUITIN_2"/>
    <property type="match status" value="1"/>
</dbReference>
<organism evidence="2 3">
    <name type="scientific">Escallonia herrerae</name>
    <dbReference type="NCBI Taxonomy" id="1293975"/>
    <lineage>
        <taxon>Eukaryota</taxon>
        <taxon>Viridiplantae</taxon>
        <taxon>Streptophyta</taxon>
        <taxon>Embryophyta</taxon>
        <taxon>Tracheophyta</taxon>
        <taxon>Spermatophyta</taxon>
        <taxon>Magnoliopsida</taxon>
        <taxon>eudicotyledons</taxon>
        <taxon>Gunneridae</taxon>
        <taxon>Pentapetalae</taxon>
        <taxon>asterids</taxon>
        <taxon>campanulids</taxon>
        <taxon>Escalloniales</taxon>
        <taxon>Escalloniaceae</taxon>
        <taxon>Escallonia</taxon>
    </lineage>
</organism>
<dbReference type="Proteomes" id="UP001188597">
    <property type="component" value="Unassembled WGS sequence"/>
</dbReference>
<gene>
    <name evidence="2" type="ORF">RJ639_017687</name>
</gene>
<evidence type="ECO:0000313" key="3">
    <source>
        <dbReference type="Proteomes" id="UP001188597"/>
    </source>
</evidence>
<name>A0AA88VEB6_9ASTE</name>
<dbReference type="InterPro" id="IPR029071">
    <property type="entry name" value="Ubiquitin-like_domsf"/>
</dbReference>
<accession>A0AA88VEB6</accession>
<dbReference type="PANTHER" id="PTHR10562">
    <property type="entry name" value="SMALL UBIQUITIN-RELATED MODIFIER"/>
    <property type="match status" value="1"/>
</dbReference>
<proteinExistence type="predicted"/>
<protein>
    <recommendedName>
        <fullName evidence="1">Ubiquitin-like domain-containing protein</fullName>
    </recommendedName>
</protein>
<keyword evidence="3" id="KW-1185">Reference proteome</keyword>
<evidence type="ECO:0000259" key="1">
    <source>
        <dbReference type="PROSITE" id="PS50053"/>
    </source>
</evidence>
<dbReference type="AlphaFoldDB" id="A0AA88VEB6"/>
<dbReference type="SUPFAM" id="SSF54236">
    <property type="entry name" value="Ubiquitin-like"/>
    <property type="match status" value="1"/>
</dbReference>